<dbReference type="OrthoDB" id="1956341at2"/>
<dbReference type="Proteomes" id="UP000253034">
    <property type="component" value="Unassembled WGS sequence"/>
</dbReference>
<gene>
    <name evidence="6" type="ORF">DFR58_13211</name>
</gene>
<evidence type="ECO:0000256" key="2">
    <source>
        <dbReference type="ARBA" id="ARBA00023277"/>
    </source>
</evidence>
<proteinExistence type="inferred from homology"/>
<evidence type="ECO:0000313" key="7">
    <source>
        <dbReference type="Proteomes" id="UP000253034"/>
    </source>
</evidence>
<organism evidence="6 7">
    <name type="scientific">Anaerobacterium chartisolvens</name>
    <dbReference type="NCBI Taxonomy" id="1297424"/>
    <lineage>
        <taxon>Bacteria</taxon>
        <taxon>Bacillati</taxon>
        <taxon>Bacillota</taxon>
        <taxon>Clostridia</taxon>
        <taxon>Eubacteriales</taxon>
        <taxon>Oscillospiraceae</taxon>
        <taxon>Anaerobacterium</taxon>
    </lineage>
</organism>
<reference evidence="6 7" key="1">
    <citation type="submission" date="2018-07" db="EMBL/GenBank/DDBJ databases">
        <title>Genomic Encyclopedia of Type Strains, Phase IV (KMG-IV): sequencing the most valuable type-strain genomes for metagenomic binning, comparative biology and taxonomic classification.</title>
        <authorList>
            <person name="Goeker M."/>
        </authorList>
    </citation>
    <scope>NUCLEOTIDE SEQUENCE [LARGE SCALE GENOMIC DNA]</scope>
    <source>
        <strain evidence="6 7">DSM 27016</strain>
    </source>
</reference>
<dbReference type="RefSeq" id="WP_114299666.1">
    <property type="nucleotide sequence ID" value="NZ_QPJT01000032.1"/>
</dbReference>
<dbReference type="GO" id="GO:0016829">
    <property type="term" value="F:lyase activity"/>
    <property type="evidence" value="ECO:0007669"/>
    <property type="project" value="UniProtKB-KW"/>
</dbReference>
<evidence type="ECO:0000313" key="6">
    <source>
        <dbReference type="EMBL" id="RCX09917.1"/>
    </source>
</evidence>
<accession>A0A369AP06</accession>
<comment type="caution">
    <text evidence="6">The sequence shown here is derived from an EMBL/GenBank/DDBJ whole genome shotgun (WGS) entry which is preliminary data.</text>
</comment>
<dbReference type="Pfam" id="PF19906">
    <property type="entry name" value="CGDB"/>
    <property type="match status" value="1"/>
</dbReference>
<comment type="similarity">
    <text evidence="3">Belongs to the C-glycoside deglycosidase beta subunit family.</text>
</comment>
<name>A0A369AP06_9FIRM</name>
<evidence type="ECO:0000259" key="5">
    <source>
        <dbReference type="Pfam" id="PF19906"/>
    </source>
</evidence>
<protein>
    <recommendedName>
        <fullName evidence="4">C-deglycosylation enzyme beta subunit</fullName>
    </recommendedName>
</protein>
<feature type="domain" description="C-glycoside deglycosidase beta subunit" evidence="5">
    <location>
        <begin position="12"/>
        <end position="119"/>
    </location>
</feature>
<keyword evidence="1" id="KW-0456">Lyase</keyword>
<keyword evidence="7" id="KW-1185">Reference proteome</keyword>
<dbReference type="AlphaFoldDB" id="A0A369AP06"/>
<keyword evidence="2" id="KW-0119">Carbohydrate metabolism</keyword>
<dbReference type="EMBL" id="QPJT01000032">
    <property type="protein sequence ID" value="RCX09917.1"/>
    <property type="molecule type" value="Genomic_DNA"/>
</dbReference>
<sequence>MGFALRIAFVDVVCDNSLKNVYVNGNNAGFEFDIRLAYYRGHYLSCIDLLEVYVDGEKVPEETVRFGLNGKEFSVCQLKYCFNEFWRLRNPARISVIKDGGLNAGKHHIEIKLMLRVPYMALGGDHNYMPLDSCGEKTLEVVE</sequence>
<dbReference type="InterPro" id="IPR045959">
    <property type="entry name" value="CGDB"/>
</dbReference>
<evidence type="ECO:0000256" key="1">
    <source>
        <dbReference type="ARBA" id="ARBA00023239"/>
    </source>
</evidence>
<evidence type="ECO:0000256" key="4">
    <source>
        <dbReference type="ARBA" id="ARBA00047208"/>
    </source>
</evidence>
<evidence type="ECO:0000256" key="3">
    <source>
        <dbReference type="ARBA" id="ARBA00046336"/>
    </source>
</evidence>